<dbReference type="RefSeq" id="WP_138015080.1">
    <property type="nucleotide sequence ID" value="NZ_SULI01000003.1"/>
</dbReference>
<feature type="signal peptide" evidence="1">
    <location>
        <begin position="1"/>
        <end position="19"/>
    </location>
</feature>
<name>A0A4U7N7U0_9RHOB</name>
<dbReference type="AlphaFoldDB" id="A0A4U7N7U0"/>
<dbReference type="Pfam" id="PF00581">
    <property type="entry name" value="Rhodanese"/>
    <property type="match status" value="1"/>
</dbReference>
<dbReference type="OrthoDB" id="9781034at2"/>
<dbReference type="Proteomes" id="UP000306575">
    <property type="component" value="Unassembled WGS sequence"/>
</dbReference>
<feature type="chain" id="PRO_5020788712" evidence="1">
    <location>
        <begin position="20"/>
        <end position="139"/>
    </location>
</feature>
<sequence length="139" mass="15307">MKLLHFLIGFIMCVTPVWASDADVFEAVVDYMDFATYESGIILPAQLDQDVFDAAVFVDTRDAEQFAAGHIAGAVNIEWRDIPSRLSELPETGLVVLYCNTGTLSSQATFAARLLGRENVVVLQTGMRGWSETAVYKPE</sequence>
<dbReference type="InterPro" id="IPR050229">
    <property type="entry name" value="GlpE_sulfurtransferase"/>
</dbReference>
<dbReference type="InterPro" id="IPR036873">
    <property type="entry name" value="Rhodanese-like_dom_sf"/>
</dbReference>
<dbReference type="EMBL" id="SULI01000003">
    <property type="protein sequence ID" value="TKZ21757.1"/>
    <property type="molecule type" value="Genomic_DNA"/>
</dbReference>
<reference evidence="3 4" key="1">
    <citation type="submission" date="2019-04" db="EMBL/GenBank/DDBJ databases">
        <title>Genome sequence of Pelagicola litoralis CL-ES2.</title>
        <authorList>
            <person name="Cao J."/>
        </authorList>
    </citation>
    <scope>NUCLEOTIDE SEQUENCE [LARGE SCALE GENOMIC DNA]</scope>
    <source>
        <strain evidence="3 4">CL-ES2</strain>
    </source>
</reference>
<evidence type="ECO:0000256" key="1">
    <source>
        <dbReference type="SAM" id="SignalP"/>
    </source>
</evidence>
<gene>
    <name evidence="3" type="ORF">FAP39_03925</name>
</gene>
<dbReference type="SUPFAM" id="SSF52821">
    <property type="entry name" value="Rhodanese/Cell cycle control phosphatase"/>
    <property type="match status" value="1"/>
</dbReference>
<feature type="domain" description="Rhodanese" evidence="2">
    <location>
        <begin position="51"/>
        <end position="135"/>
    </location>
</feature>
<dbReference type="SMART" id="SM00450">
    <property type="entry name" value="RHOD"/>
    <property type="match status" value="1"/>
</dbReference>
<evidence type="ECO:0000259" key="2">
    <source>
        <dbReference type="PROSITE" id="PS50206"/>
    </source>
</evidence>
<comment type="caution">
    <text evidence="3">The sequence shown here is derived from an EMBL/GenBank/DDBJ whole genome shotgun (WGS) entry which is preliminary data.</text>
</comment>
<dbReference type="PANTHER" id="PTHR43031:SF1">
    <property type="entry name" value="PYRIDINE NUCLEOTIDE-DISULPHIDE OXIDOREDUCTASE"/>
    <property type="match status" value="1"/>
</dbReference>
<evidence type="ECO:0000313" key="4">
    <source>
        <dbReference type="Proteomes" id="UP000306575"/>
    </source>
</evidence>
<keyword evidence="1" id="KW-0732">Signal</keyword>
<protein>
    <submittedName>
        <fullName evidence="3">Rhodanese-like domain-containing protein</fullName>
    </submittedName>
</protein>
<keyword evidence="4" id="KW-1185">Reference proteome</keyword>
<dbReference type="Gene3D" id="3.40.250.10">
    <property type="entry name" value="Rhodanese-like domain"/>
    <property type="match status" value="1"/>
</dbReference>
<accession>A0A4U7N7U0</accession>
<dbReference type="CDD" id="cd00158">
    <property type="entry name" value="RHOD"/>
    <property type="match status" value="1"/>
</dbReference>
<dbReference type="PANTHER" id="PTHR43031">
    <property type="entry name" value="FAD-DEPENDENT OXIDOREDUCTASE"/>
    <property type="match status" value="1"/>
</dbReference>
<evidence type="ECO:0000313" key="3">
    <source>
        <dbReference type="EMBL" id="TKZ21757.1"/>
    </source>
</evidence>
<dbReference type="PROSITE" id="PS50206">
    <property type="entry name" value="RHODANESE_3"/>
    <property type="match status" value="1"/>
</dbReference>
<dbReference type="InterPro" id="IPR001763">
    <property type="entry name" value="Rhodanese-like_dom"/>
</dbReference>
<proteinExistence type="predicted"/>
<organism evidence="3 4">
    <name type="scientific">Shimia litoralis</name>
    <dbReference type="NCBI Taxonomy" id="420403"/>
    <lineage>
        <taxon>Bacteria</taxon>
        <taxon>Pseudomonadati</taxon>
        <taxon>Pseudomonadota</taxon>
        <taxon>Alphaproteobacteria</taxon>
        <taxon>Rhodobacterales</taxon>
        <taxon>Roseobacteraceae</taxon>
    </lineage>
</organism>